<keyword evidence="1" id="KW-0862">Zinc</keyword>
<dbReference type="CDD" id="cd01647">
    <property type="entry name" value="RT_LTR"/>
    <property type="match status" value="1"/>
</dbReference>
<dbReference type="PROSITE" id="PS50158">
    <property type="entry name" value="ZF_CCHC"/>
    <property type="match status" value="1"/>
</dbReference>
<feature type="region of interest" description="Disordered" evidence="2">
    <location>
        <begin position="1028"/>
        <end position="1062"/>
    </location>
</feature>
<keyword evidence="4" id="KW-0808">Transferase</keyword>
<dbReference type="SUPFAM" id="SSF56672">
    <property type="entry name" value="DNA/RNA polymerases"/>
    <property type="match status" value="1"/>
</dbReference>
<dbReference type="GO" id="GO:0008270">
    <property type="term" value="F:zinc ion binding"/>
    <property type="evidence" value="ECO:0007669"/>
    <property type="project" value="UniProtKB-KW"/>
</dbReference>
<dbReference type="InterPro" id="IPR043128">
    <property type="entry name" value="Rev_trsase/Diguanyl_cyclase"/>
</dbReference>
<dbReference type="Pfam" id="PF07727">
    <property type="entry name" value="RVT_2"/>
    <property type="match status" value="1"/>
</dbReference>
<keyword evidence="4" id="KW-0695">RNA-directed DNA polymerase</keyword>
<dbReference type="Gene3D" id="3.30.70.270">
    <property type="match status" value="1"/>
</dbReference>
<evidence type="ECO:0000256" key="1">
    <source>
        <dbReference type="PROSITE-ProRule" id="PRU00047"/>
    </source>
</evidence>
<feature type="domain" description="CCHC-type" evidence="3">
    <location>
        <begin position="668"/>
        <end position="683"/>
    </location>
</feature>
<proteinExistence type="predicted"/>
<evidence type="ECO:0000313" key="4">
    <source>
        <dbReference type="EMBL" id="GEU87378.1"/>
    </source>
</evidence>
<dbReference type="InterPro" id="IPR001878">
    <property type="entry name" value="Znf_CCHC"/>
</dbReference>
<dbReference type="Gene3D" id="4.10.60.10">
    <property type="entry name" value="Zinc finger, CCHC-type"/>
    <property type="match status" value="1"/>
</dbReference>
<dbReference type="GO" id="GO:0003964">
    <property type="term" value="F:RNA-directed DNA polymerase activity"/>
    <property type="evidence" value="ECO:0007669"/>
    <property type="project" value="UniProtKB-KW"/>
</dbReference>
<dbReference type="Gene3D" id="3.10.10.10">
    <property type="entry name" value="HIV Type 1 Reverse Transcriptase, subunit A, domain 1"/>
    <property type="match status" value="1"/>
</dbReference>
<keyword evidence="4" id="KW-0548">Nucleotidyltransferase</keyword>
<dbReference type="PANTHER" id="PTHR15503">
    <property type="entry name" value="LDOC1 RELATED"/>
    <property type="match status" value="1"/>
</dbReference>
<keyword evidence="1" id="KW-0479">Metal-binding</keyword>
<evidence type="ECO:0000256" key="2">
    <source>
        <dbReference type="SAM" id="MobiDB-lite"/>
    </source>
</evidence>
<protein>
    <submittedName>
        <fullName evidence="4">Putative reverse transcriptase domain-containing protein</fullName>
    </submittedName>
</protein>
<sequence length="1322" mass="150295">SKYILDILKRFGMENCDTVSTSMVEQAKLKFDLAGKPVDHTYYRSMIGSVMYVTSSRPDIMFATCLWYPKDSGFQLTASSDADHAGCHLDRKPESEYVVVSGCCAQVLWMRTQLTDYGFFYDKVSIYCDSKSAIAISCNPNEYAQPFPAIAIAFDLSTMEPEDSLSMGDDYLDTIPETESDEFLKSSVENLVPRPSESEDLSDSECDVPAYDDFTTFSSLLFDADDDFSSSDDESFSDEDISKKIYSNPLFDEEIISIKIDPHQFNAESDLIESLLNHDSSIISSSSKIDSLLDEFAGELILLKTIPQAVDETDCDPEEEIRLIEKLLYDNSSPRPLEEFISENFDVEIKSFSPSPTPVEDSDSLMEEIDLSFTPDDPMPPGIEENDYDSNRDMLIFEELLSNDSLSLPENESFHFDIPSSSRLPAKPLDDDEVKPNSGILTVKVVDDISEHDVPMLRLLPTQPTLVSNKEKSPHLLSHQGFKASQLHSENPMMIYGGNTQILDQANVRNDASGSGSARGPDAAPAVRECTLARFMKCNHVAFQGVEGAVKLRRWFEKTKSVFEISECTEGKNNLKVKEYDVVAYTQRFNELALMCPRMVEPEPVKFDAYIRGLTDNIKGEVPSSKPVDVNEACTIKCHKCRNVRHKARYCKEKSVTTGANAQPIWACYECDEHGHTRNRCSKKVKQEEVREARGQAYAIKDAEPQGSDRSFMDTRFTVVLDINPIKIGASYEVELVDGRARKYVERGRHLFLTHVTESKSKEKRMKDVPVIHDFPKVFPEEFPGLPPQKEVEFRIDIVPGAASVARAPYRLVPSEMKELSVQLQELLKKGFIHPSSSPWGAPSLFVKKKNRSFRMCIDYRELNKLTVKNRYPLPRIDDLFDQLQGSSVYSKIDLRSGYHQLRIKEKDIPIIAFRTRYGHFEFQQDSVEFLGYVIDRSRVHMDPVKIKAIKSWAVPMTTTEVRQFLRLARPHSPMTKASDYDNSDPVPQLQNVSPSADTTVPSQQELDLLFGPLYDEFFIAGTSSVNKSTSHTENYAQQDTTPTTNIHPTSEPSTPTNVHVEENNDNQAKDEFTNPFCKPVREVIESSLHNIGNLNMHTFNQPQESEYRWKKDHPLTQVHGNPSKPVQTRRQLATYLEMCMFAHTVSTAEPKKIKEAMADSAWIEAMQEELHQFDRLQVWELIDKPFGKNEEGIDFEESFAVVARLEAVWIFVAYAAHKSFPIYQMEVKTTFLNVSLKEEVYVAQPNEFVNLNHPEKVYRLRKALYGLKQAIRACYDELLNFMTSKGFTKALPEDRFKYLVRRIGMRCLTPTELEVLENESA</sequence>
<dbReference type="SMART" id="SM00343">
    <property type="entry name" value="ZnF_C2HC"/>
    <property type="match status" value="2"/>
</dbReference>
<dbReference type="InterPro" id="IPR032567">
    <property type="entry name" value="RTL1-rel"/>
</dbReference>
<dbReference type="PANTHER" id="PTHR15503:SF45">
    <property type="entry name" value="RNA-DIRECTED DNA POLYMERASE HOMOLOG"/>
    <property type="match status" value="1"/>
</dbReference>
<evidence type="ECO:0000259" key="3">
    <source>
        <dbReference type="PROSITE" id="PS50158"/>
    </source>
</evidence>
<name>A0A6L2NM57_TANCI</name>
<gene>
    <name evidence="4" type="ORF">Tci_059356</name>
</gene>
<dbReference type="InterPro" id="IPR043502">
    <property type="entry name" value="DNA/RNA_pol_sf"/>
</dbReference>
<dbReference type="GO" id="GO:0003676">
    <property type="term" value="F:nucleic acid binding"/>
    <property type="evidence" value="ECO:0007669"/>
    <property type="project" value="InterPro"/>
</dbReference>
<accession>A0A6L2NM57</accession>
<reference evidence="4" key="1">
    <citation type="journal article" date="2019" name="Sci. Rep.">
        <title>Draft genome of Tanacetum cinerariifolium, the natural source of mosquito coil.</title>
        <authorList>
            <person name="Yamashiro T."/>
            <person name="Shiraishi A."/>
            <person name="Satake H."/>
            <person name="Nakayama K."/>
        </authorList>
    </citation>
    <scope>NUCLEOTIDE SEQUENCE</scope>
</reference>
<organism evidence="4">
    <name type="scientific">Tanacetum cinerariifolium</name>
    <name type="common">Dalmatian daisy</name>
    <name type="synonym">Chrysanthemum cinerariifolium</name>
    <dbReference type="NCBI Taxonomy" id="118510"/>
    <lineage>
        <taxon>Eukaryota</taxon>
        <taxon>Viridiplantae</taxon>
        <taxon>Streptophyta</taxon>
        <taxon>Embryophyta</taxon>
        <taxon>Tracheophyta</taxon>
        <taxon>Spermatophyta</taxon>
        <taxon>Magnoliopsida</taxon>
        <taxon>eudicotyledons</taxon>
        <taxon>Gunneridae</taxon>
        <taxon>Pentapetalae</taxon>
        <taxon>asterids</taxon>
        <taxon>campanulids</taxon>
        <taxon>Asterales</taxon>
        <taxon>Asteraceae</taxon>
        <taxon>Asteroideae</taxon>
        <taxon>Anthemideae</taxon>
        <taxon>Anthemidinae</taxon>
        <taxon>Tanacetum</taxon>
    </lineage>
</organism>
<dbReference type="EMBL" id="BKCJ010009527">
    <property type="protein sequence ID" value="GEU87378.1"/>
    <property type="molecule type" value="Genomic_DNA"/>
</dbReference>
<comment type="caution">
    <text evidence="4">The sequence shown here is derived from an EMBL/GenBank/DDBJ whole genome shotgun (WGS) entry which is preliminary data.</text>
</comment>
<dbReference type="InterPro" id="IPR000477">
    <property type="entry name" value="RT_dom"/>
</dbReference>
<feature type="compositionally biased region" description="Polar residues" evidence="2">
    <location>
        <begin position="1028"/>
        <end position="1058"/>
    </location>
</feature>
<feature type="non-terminal residue" evidence="4">
    <location>
        <position position="1"/>
    </location>
</feature>
<dbReference type="Pfam" id="PF00078">
    <property type="entry name" value="RVT_1"/>
    <property type="match status" value="1"/>
</dbReference>
<dbReference type="InterPro" id="IPR013103">
    <property type="entry name" value="RVT_2"/>
</dbReference>
<keyword evidence="1" id="KW-0863">Zinc-finger</keyword>